<evidence type="ECO:0000313" key="1">
    <source>
        <dbReference type="EMBL" id="KAA0184039.1"/>
    </source>
</evidence>
<accession>A0A8E0VG47</accession>
<evidence type="ECO:0000313" key="2">
    <source>
        <dbReference type="Proteomes" id="UP000728185"/>
    </source>
</evidence>
<keyword evidence="2" id="KW-1185">Reference proteome</keyword>
<gene>
    <name evidence="1" type="ORF">FBUS_04578</name>
</gene>
<dbReference type="AlphaFoldDB" id="A0A8E0VG47"/>
<proteinExistence type="predicted"/>
<sequence>MHLTSNLLDHPVPGREYTQNLLQWIYDREPERFKTNCFELHSITSERQRTLVQVVFQFNFVIPSTDYGTEEWIYCTVPSEPANGQTEEKREKGGKL</sequence>
<dbReference type="Proteomes" id="UP000728185">
    <property type="component" value="Unassembled WGS sequence"/>
</dbReference>
<organism evidence="1 2">
    <name type="scientific">Fasciolopsis buskii</name>
    <dbReference type="NCBI Taxonomy" id="27845"/>
    <lineage>
        <taxon>Eukaryota</taxon>
        <taxon>Metazoa</taxon>
        <taxon>Spiralia</taxon>
        <taxon>Lophotrochozoa</taxon>
        <taxon>Platyhelminthes</taxon>
        <taxon>Trematoda</taxon>
        <taxon>Digenea</taxon>
        <taxon>Plagiorchiida</taxon>
        <taxon>Echinostomata</taxon>
        <taxon>Echinostomatoidea</taxon>
        <taxon>Fasciolidae</taxon>
        <taxon>Fasciolopsis</taxon>
    </lineage>
</organism>
<comment type="caution">
    <text evidence="1">The sequence shown here is derived from an EMBL/GenBank/DDBJ whole genome shotgun (WGS) entry which is preliminary data.</text>
</comment>
<name>A0A8E0VG47_9TREM</name>
<protein>
    <submittedName>
        <fullName evidence="1">Uncharacterized protein</fullName>
    </submittedName>
</protein>
<reference evidence="1" key="1">
    <citation type="submission" date="2019-05" db="EMBL/GenBank/DDBJ databases">
        <title>Annotation for the trematode Fasciolopsis buski.</title>
        <authorList>
            <person name="Choi Y.-J."/>
        </authorList>
    </citation>
    <scope>NUCLEOTIDE SEQUENCE</scope>
    <source>
        <strain evidence="1">HT</strain>
        <tissue evidence="1">Whole worm</tissue>
    </source>
</reference>
<dbReference type="OrthoDB" id="6262838at2759"/>
<dbReference type="EMBL" id="LUCM01011389">
    <property type="protein sequence ID" value="KAA0184039.1"/>
    <property type="molecule type" value="Genomic_DNA"/>
</dbReference>